<accession>A0A7W8AA71</accession>
<keyword evidence="2" id="KW-1185">Reference proteome</keyword>
<dbReference type="Proteomes" id="UP000568380">
    <property type="component" value="Unassembled WGS sequence"/>
</dbReference>
<proteinExistence type="predicted"/>
<dbReference type="RefSeq" id="WP_184968816.1">
    <property type="nucleotide sequence ID" value="NZ_JACHIN010000010.1"/>
</dbReference>
<evidence type="ECO:0000313" key="2">
    <source>
        <dbReference type="Proteomes" id="UP000568380"/>
    </source>
</evidence>
<organism evidence="1 2">
    <name type="scientific">Nonomuraea endophytica</name>
    <dbReference type="NCBI Taxonomy" id="714136"/>
    <lineage>
        <taxon>Bacteria</taxon>
        <taxon>Bacillati</taxon>
        <taxon>Actinomycetota</taxon>
        <taxon>Actinomycetes</taxon>
        <taxon>Streptosporangiales</taxon>
        <taxon>Streptosporangiaceae</taxon>
        <taxon>Nonomuraea</taxon>
    </lineage>
</organism>
<reference evidence="1 2" key="1">
    <citation type="submission" date="2020-08" db="EMBL/GenBank/DDBJ databases">
        <title>Genomic Encyclopedia of Type Strains, Phase IV (KMG-IV): sequencing the most valuable type-strain genomes for metagenomic binning, comparative biology and taxonomic classification.</title>
        <authorList>
            <person name="Goeker M."/>
        </authorList>
    </citation>
    <scope>NUCLEOTIDE SEQUENCE [LARGE SCALE GENOMIC DNA]</scope>
    <source>
        <strain evidence="1 2">DSM 45385</strain>
    </source>
</reference>
<sequence length="57" mass="5961">MGEQTPAGRTGQPEVDSAARLEHTTAVLGQTTTAWAAEAKARDALTGSSHDGPERDR</sequence>
<dbReference type="EMBL" id="JACHIN010000010">
    <property type="protein sequence ID" value="MBB5081456.1"/>
    <property type="molecule type" value="Genomic_DNA"/>
</dbReference>
<protein>
    <submittedName>
        <fullName evidence="1">Uncharacterized protein</fullName>
    </submittedName>
</protein>
<name>A0A7W8AA71_9ACTN</name>
<evidence type="ECO:0000313" key="1">
    <source>
        <dbReference type="EMBL" id="MBB5081456.1"/>
    </source>
</evidence>
<dbReference type="AlphaFoldDB" id="A0A7W8AA71"/>
<comment type="caution">
    <text evidence="1">The sequence shown here is derived from an EMBL/GenBank/DDBJ whole genome shotgun (WGS) entry which is preliminary data.</text>
</comment>
<gene>
    <name evidence="1" type="ORF">HNR40_006951</name>
</gene>